<evidence type="ECO:0000256" key="11">
    <source>
        <dbReference type="ARBA" id="ARBA00023175"/>
    </source>
</evidence>
<dbReference type="Gene3D" id="1.10.10.820">
    <property type="match status" value="1"/>
</dbReference>
<dbReference type="SUPFAM" id="SSF109715">
    <property type="entry name" value="DEK C-terminal domain"/>
    <property type="match status" value="1"/>
</dbReference>
<comment type="similarity">
    <text evidence="14">Belongs to the TRAFAC class myosin-kinesin ATPase superfamily. Myosin family.</text>
</comment>
<dbReference type="Gene3D" id="3.90.550.10">
    <property type="entry name" value="Spore Coat Polysaccharide Biosynthesis Protein SpsA, Chain A"/>
    <property type="match status" value="1"/>
</dbReference>
<evidence type="ECO:0000256" key="6">
    <source>
        <dbReference type="ARBA" id="ARBA00022679"/>
    </source>
</evidence>
<gene>
    <name evidence="18" type="ORF">MEQU1_000994</name>
</gene>
<evidence type="ECO:0000256" key="5">
    <source>
        <dbReference type="ARBA" id="ARBA00022676"/>
    </source>
</evidence>
<keyword evidence="4" id="KW-1003">Cell membrane</keyword>
<dbReference type="Gene3D" id="1.10.10.60">
    <property type="entry name" value="Homeodomain-like"/>
    <property type="match status" value="1"/>
</dbReference>
<keyword evidence="6 18" id="KW-0808">Transferase</keyword>
<dbReference type="GO" id="GO:0005524">
    <property type="term" value="F:ATP binding"/>
    <property type="evidence" value="ECO:0007669"/>
    <property type="project" value="UniProtKB-UniRule"/>
</dbReference>
<dbReference type="SUPFAM" id="SSF52540">
    <property type="entry name" value="P-loop containing nucleoside triphosphate hydrolases"/>
    <property type="match status" value="1"/>
</dbReference>
<dbReference type="Proteomes" id="UP001214415">
    <property type="component" value="Chromosome 2"/>
</dbReference>
<feature type="transmembrane region" description="Helical" evidence="15">
    <location>
        <begin position="1497"/>
        <end position="1522"/>
    </location>
</feature>
<evidence type="ECO:0000256" key="14">
    <source>
        <dbReference type="PROSITE-ProRule" id="PRU00782"/>
    </source>
</evidence>
<feature type="domain" description="DEK-C" evidence="17">
    <location>
        <begin position="1752"/>
        <end position="1809"/>
    </location>
</feature>
<dbReference type="GO" id="GO:0016459">
    <property type="term" value="C:myosin complex"/>
    <property type="evidence" value="ECO:0007669"/>
    <property type="project" value="UniProtKB-KW"/>
</dbReference>
<dbReference type="PROSITE" id="PS51456">
    <property type="entry name" value="MYOSIN_MOTOR"/>
    <property type="match status" value="1"/>
</dbReference>
<dbReference type="SUPFAM" id="SSF53448">
    <property type="entry name" value="Nucleotide-diphospho-sugar transferases"/>
    <property type="match status" value="1"/>
</dbReference>
<comment type="subcellular location">
    <subcellularLocation>
        <location evidence="2">Cell membrane</location>
        <topology evidence="2">Multi-pass membrane protein</topology>
    </subcellularLocation>
    <subcellularLocation>
        <location evidence="1">Cytoplasmic vesicle membrane</location>
        <topology evidence="1">Multi-pass membrane protein</topology>
    </subcellularLocation>
</comment>
<evidence type="ECO:0000313" key="19">
    <source>
        <dbReference type="Proteomes" id="UP001214415"/>
    </source>
</evidence>
<dbReference type="Pfam" id="PF00173">
    <property type="entry name" value="Cyt-b5"/>
    <property type="match status" value="1"/>
</dbReference>
<dbReference type="GO" id="GO:0004100">
    <property type="term" value="F:chitin synthase activity"/>
    <property type="evidence" value="ECO:0007669"/>
    <property type="project" value="UniProtKB-EC"/>
</dbReference>
<keyword evidence="5 18" id="KW-0328">Glycosyltransferase</keyword>
<evidence type="ECO:0000256" key="7">
    <source>
        <dbReference type="ARBA" id="ARBA00022692"/>
    </source>
</evidence>
<feature type="transmembrane region" description="Helical" evidence="15">
    <location>
        <begin position="1562"/>
        <end position="1585"/>
    </location>
</feature>
<dbReference type="PANTHER" id="PTHR22914:SF13">
    <property type="entry name" value="CHITIN SYNTHASE"/>
    <property type="match status" value="1"/>
</dbReference>
<dbReference type="InterPro" id="IPR014876">
    <property type="entry name" value="DEK_C"/>
</dbReference>
<keyword evidence="14" id="KW-0009">Actin-binding</keyword>
<dbReference type="GO" id="GO:0005886">
    <property type="term" value="C:plasma membrane"/>
    <property type="evidence" value="ECO:0007669"/>
    <property type="project" value="UniProtKB-SubCell"/>
</dbReference>
<dbReference type="PRINTS" id="PR00193">
    <property type="entry name" value="MYOSINHEAVY"/>
</dbReference>
<protein>
    <recommendedName>
        <fullName evidence="3">chitin synthase</fullName>
        <ecNumber evidence="3">2.4.1.16</ecNumber>
    </recommendedName>
</protein>
<dbReference type="GO" id="GO:0006031">
    <property type="term" value="P:chitin biosynthetic process"/>
    <property type="evidence" value="ECO:0007669"/>
    <property type="project" value="TreeGrafter"/>
</dbReference>
<evidence type="ECO:0000313" key="18">
    <source>
        <dbReference type="EMBL" id="WFD22324.1"/>
    </source>
</evidence>
<evidence type="ECO:0000259" key="16">
    <source>
        <dbReference type="PROSITE" id="PS51456"/>
    </source>
</evidence>
<comment type="caution">
    <text evidence="14">Lacks conserved residue(s) required for the propagation of feature annotation.</text>
</comment>
<keyword evidence="7 15" id="KW-0812">Transmembrane</keyword>
<dbReference type="Gene3D" id="3.10.120.10">
    <property type="entry name" value="Cytochrome b5-like heme/steroid binding domain"/>
    <property type="match status" value="1"/>
</dbReference>
<dbReference type="PANTHER" id="PTHR22914">
    <property type="entry name" value="CHITIN SYNTHASE"/>
    <property type="match status" value="1"/>
</dbReference>
<keyword evidence="14" id="KW-0547">Nucleotide-binding</keyword>
<dbReference type="InterPro" id="IPR029044">
    <property type="entry name" value="Nucleotide-diphossugar_trans"/>
</dbReference>
<dbReference type="SMART" id="SM01117">
    <property type="entry name" value="Cyt-b5"/>
    <property type="match status" value="2"/>
</dbReference>
<organism evidence="18 19">
    <name type="scientific">Malassezia equina</name>
    <dbReference type="NCBI Taxonomy" id="1381935"/>
    <lineage>
        <taxon>Eukaryota</taxon>
        <taxon>Fungi</taxon>
        <taxon>Dikarya</taxon>
        <taxon>Basidiomycota</taxon>
        <taxon>Ustilaginomycotina</taxon>
        <taxon>Malasseziomycetes</taxon>
        <taxon>Malasseziales</taxon>
        <taxon>Malasseziaceae</taxon>
        <taxon>Malassezia</taxon>
    </lineage>
</organism>
<evidence type="ECO:0000256" key="4">
    <source>
        <dbReference type="ARBA" id="ARBA00022475"/>
    </source>
</evidence>
<feature type="transmembrane region" description="Helical" evidence="15">
    <location>
        <begin position="849"/>
        <end position="871"/>
    </location>
</feature>
<feature type="transmembrane region" description="Helical" evidence="15">
    <location>
        <begin position="1534"/>
        <end position="1555"/>
    </location>
</feature>
<feature type="transmembrane region" description="Helical" evidence="15">
    <location>
        <begin position="811"/>
        <end position="828"/>
    </location>
</feature>
<feature type="binding site" evidence="14">
    <location>
        <begin position="104"/>
        <end position="111"/>
    </location>
    <ligand>
        <name>ATP</name>
        <dbReference type="ChEBI" id="CHEBI:30616"/>
    </ligand>
</feature>
<dbReference type="Gene3D" id="3.40.850.10">
    <property type="entry name" value="Kinesin motor domain"/>
    <property type="match status" value="1"/>
</dbReference>
<evidence type="ECO:0000256" key="8">
    <source>
        <dbReference type="ARBA" id="ARBA00022989"/>
    </source>
</evidence>
<dbReference type="SUPFAM" id="SSF55856">
    <property type="entry name" value="Cytochrome b5-like heme/steroid binding domain"/>
    <property type="match status" value="1"/>
</dbReference>
<keyword evidence="8 15" id="KW-1133">Transmembrane helix</keyword>
<evidence type="ECO:0000256" key="10">
    <source>
        <dbReference type="ARBA" id="ARBA00023136"/>
    </source>
</evidence>
<keyword evidence="10 15" id="KW-0472">Membrane</keyword>
<keyword evidence="19" id="KW-1185">Reference proteome</keyword>
<reference evidence="18" key="1">
    <citation type="submission" date="2023-03" db="EMBL/GenBank/DDBJ databases">
        <title>Mating type loci evolution in Malassezia.</title>
        <authorList>
            <person name="Coelho M.A."/>
        </authorList>
    </citation>
    <scope>NUCLEOTIDE SEQUENCE</scope>
    <source>
        <strain evidence="18">CBS 12830</strain>
    </source>
</reference>
<evidence type="ECO:0000256" key="3">
    <source>
        <dbReference type="ARBA" id="ARBA00012543"/>
    </source>
</evidence>
<keyword evidence="11 14" id="KW-0505">Motor protein</keyword>
<feature type="domain" description="Myosin motor" evidence="16">
    <location>
        <begin position="1"/>
        <end position="373"/>
    </location>
</feature>
<dbReference type="Pfam" id="PF00063">
    <property type="entry name" value="Myosin_head"/>
    <property type="match status" value="1"/>
</dbReference>
<dbReference type="GO" id="GO:0031505">
    <property type="term" value="P:fungal-type cell wall organization"/>
    <property type="evidence" value="ECO:0007669"/>
    <property type="project" value="TreeGrafter"/>
</dbReference>
<dbReference type="Pfam" id="PF03142">
    <property type="entry name" value="Chitin_synth_2"/>
    <property type="match status" value="1"/>
</dbReference>
<dbReference type="InterPro" id="IPR001199">
    <property type="entry name" value="Cyt_B5-like_heme/steroid-bd"/>
</dbReference>
<dbReference type="Gene3D" id="1.20.120.720">
    <property type="entry name" value="Myosin VI head, motor domain, U50 subdomain"/>
    <property type="match status" value="1"/>
</dbReference>
<dbReference type="Pfam" id="PF08766">
    <property type="entry name" value="DEK_C"/>
    <property type="match status" value="1"/>
</dbReference>
<evidence type="ECO:0000256" key="12">
    <source>
        <dbReference type="ARBA" id="ARBA00023180"/>
    </source>
</evidence>
<keyword evidence="14" id="KW-0067">ATP-binding</keyword>
<dbReference type="InterPro" id="IPR027417">
    <property type="entry name" value="P-loop_NTPase"/>
</dbReference>
<dbReference type="GO" id="GO:0003779">
    <property type="term" value="F:actin binding"/>
    <property type="evidence" value="ECO:0007669"/>
    <property type="project" value="UniProtKB-KW"/>
</dbReference>
<feature type="transmembrane region" description="Helical" evidence="15">
    <location>
        <begin position="1112"/>
        <end position="1136"/>
    </location>
</feature>
<sequence length="1813" mass="203199">MSTGTRDIAQMVAGPDGGAVSDVSVAQLLCDRLESGLPYTWASATMLVAHNTYRDSTAMDEEAAEEAHLYADLPSLPPSPQALAARVYHKMMQSQAPQSILYSGVTDAGKTHNMLRVTEHLLALSASHSQQESQLADQVQCAQQVLSAMGGAKTQSNEQASRHATYWELHFTERGRLAGAKVLTFALDQHRLHQLASGERSYAIFYQMLAGATRKERSEYRLDDVSMDTVPTRVDARDFEWTRAAFSRLGFKEKHVQGILRVLSSILHILAIDFDHVNGQVQVLQPAKLSCAAELLQVSAADLQQSLVMDTLFVQGERVTHMLDARGAQQQRDALAHNLYAVLFAFVVEAMNQKLAPREVQPLHIVQLDPPGFVSRMRLPQRTPRASHYDDLVKNYVSDLLRHLRVRSVLDPSGWQGICEAEGLPTPETHIPSDCLPLLRGEPVPLRSASAWDANARRPPPPALAQPTGGLLADYERVLHAVLAGERSADDDRALLRDLEIHAGHRAFVAPCATDDRPVFDIQHSLGLCSYTVLGHQRSELHWLPTQQLSTLRASRDAFVARLFAGPGLAIESRLSEQVLLRAQVSSRPLRRPSRLGASVAWPETCVQGVLQQMDSVVQSLWHTMQQADTCWQVLCVRSLDWQNPKGLDAHRISTQIHALGLTRLASALRYSYVYLPRDTFAAEFGDLEQVIQSRGWTAPEDVSVGASLVALSYPAWFSLTGAVAPSRTSMPLVRLSQHAPAASAAPPPSAPYLQEPPGSDISLLKPEPLGEDTMLATDLTPAWAPVVDSKEGLLQPTEIDEEPMSKERRFWSRLTWLLTLWMPDSVLTHVLGKTRPDVRMAWREKVTICLLIFLLCGVILFYIIGLGHILCPDFNRAWNEGQLTEHSDGHSFYVAVAGNVYDLTKFYKRSHSDIPSMPVTQDVMMQLAGQDLTPYFPVPLNVACSGLVQDATMQLMQQQNLSAPIAQAVHLSGAAQPRKNTKLDNPNWYYQRFLPTMKKYLKGYYVYDKDRVQTDGSWRSWAIVHGRLYDLTNYLYTQQQHTGDNKFSFLNHDLVDLFQAQAGSDITGDYDSLLQNLPAEQQQQHQHCLDQAFYVGQIDFRLEPRCLVQNYLLLSFSVIVFLSIFAKFVSALQLAHRPSPEQQERFVILHIPCYTEGEESLRKTIESLAVQEYDDKRKLLFIVCDGMIVGSGNEHATPRIVLDILGVDPDVDAEALPFKSVADGSKQLNYGKVYSGLFECEGHVVPFMVVVKVGRPSERSRPGNRGKRDTQILLMRYLNRVHFDAPMYPLELEMYHHMKNVIGIDPSFYEYILMVDADTLIAPDGLNRLVAAAVDDPSTIAVCGETLLENEQQTVWTMVQVYEYYISHNLSKAFESLFGSVTCLPGCFSMYRLRSSDKGRPLFISDMIIDDYAENRVDTLHKKNLLALGEDRYLTTLLLKHFPLYRTRYRHDAKAMTVAPDSLSVLLSQRRRWINSTVHNLVELVKMKGLCGFCLFSMRFVVFIDLLGTILLPATAVYMVYLIVTVALGQSAIPVIALAMIGAVYGLQAIVFLLRRQWQYIGWMIIYLLAYPLYAFLLPVYSFWHMDDFSWGNTRIVVGEKGNKKVVAGTDDEPYDDSMIPRKSVTEYQQELYGHEEPMLLYDAPPSAEFTPPQEPETDYFQQTNLRDKARRSQRLSSVLSTDKVRDSFATFPSMASSAMGWPMFAPPMASMPSMYGMPMYPSFTSEIGTPFLPASTSDHHTGLPMVYKEHPSEEQIRTAIQSYLAAQPSLMHVTKRDVRDAVAASMPHADLTGHKALMNSMIDQLLSGQMA</sequence>
<evidence type="ECO:0000256" key="1">
    <source>
        <dbReference type="ARBA" id="ARBA00004439"/>
    </source>
</evidence>
<dbReference type="InterPro" id="IPR036961">
    <property type="entry name" value="Kinesin_motor_dom_sf"/>
</dbReference>
<evidence type="ECO:0000256" key="9">
    <source>
        <dbReference type="ARBA" id="ARBA00023123"/>
    </source>
</evidence>
<dbReference type="SMART" id="SM00242">
    <property type="entry name" value="MYSc"/>
    <property type="match status" value="1"/>
</dbReference>
<evidence type="ECO:0000256" key="2">
    <source>
        <dbReference type="ARBA" id="ARBA00004651"/>
    </source>
</evidence>
<accession>A0AAF0EBY8</accession>
<dbReference type="InterPro" id="IPR004835">
    <property type="entry name" value="Chitin_synth"/>
</dbReference>
<dbReference type="GO" id="GO:0003774">
    <property type="term" value="F:cytoskeletal motor activity"/>
    <property type="evidence" value="ECO:0007669"/>
    <property type="project" value="UniProtKB-UniRule"/>
</dbReference>
<dbReference type="InterPro" id="IPR001609">
    <property type="entry name" value="Myosin_head_motor_dom-like"/>
</dbReference>
<name>A0AAF0EBY8_9BASI</name>
<dbReference type="InterPro" id="IPR036400">
    <property type="entry name" value="Cyt_B5-like_heme/steroid_sf"/>
</dbReference>
<dbReference type="EC" id="2.4.1.16" evidence="3"/>
<dbReference type="GO" id="GO:0030659">
    <property type="term" value="C:cytoplasmic vesicle membrane"/>
    <property type="evidence" value="ECO:0007669"/>
    <property type="project" value="UniProtKB-SubCell"/>
</dbReference>
<dbReference type="GO" id="GO:0030428">
    <property type="term" value="C:cell septum"/>
    <property type="evidence" value="ECO:0007669"/>
    <property type="project" value="TreeGrafter"/>
</dbReference>
<keyword evidence="9 14" id="KW-0518">Myosin</keyword>
<dbReference type="PROSITE" id="PS51998">
    <property type="entry name" value="DEK_C"/>
    <property type="match status" value="1"/>
</dbReference>
<evidence type="ECO:0000256" key="13">
    <source>
        <dbReference type="ARBA" id="ARBA00023329"/>
    </source>
</evidence>
<keyword evidence="12" id="KW-0325">Glycoprotein</keyword>
<proteinExistence type="inferred from homology"/>
<dbReference type="Gene3D" id="1.20.58.530">
    <property type="match status" value="1"/>
</dbReference>
<dbReference type="EMBL" id="CP119901">
    <property type="protein sequence ID" value="WFD22324.1"/>
    <property type="molecule type" value="Genomic_DNA"/>
</dbReference>
<evidence type="ECO:0000256" key="15">
    <source>
        <dbReference type="SAM" id="Phobius"/>
    </source>
</evidence>
<evidence type="ECO:0000259" key="17">
    <source>
        <dbReference type="PROSITE" id="PS51998"/>
    </source>
</evidence>
<keyword evidence="13" id="KW-0968">Cytoplasmic vesicle</keyword>